<organism evidence="2 3">
    <name type="scientific">Coptotermes formosanus</name>
    <name type="common">Formosan subterranean termite</name>
    <dbReference type="NCBI Taxonomy" id="36987"/>
    <lineage>
        <taxon>Eukaryota</taxon>
        <taxon>Metazoa</taxon>
        <taxon>Ecdysozoa</taxon>
        <taxon>Arthropoda</taxon>
        <taxon>Hexapoda</taxon>
        <taxon>Insecta</taxon>
        <taxon>Pterygota</taxon>
        <taxon>Neoptera</taxon>
        <taxon>Polyneoptera</taxon>
        <taxon>Dictyoptera</taxon>
        <taxon>Blattodea</taxon>
        <taxon>Blattoidea</taxon>
        <taxon>Termitoidae</taxon>
        <taxon>Rhinotermitidae</taxon>
        <taxon>Coptotermes</taxon>
    </lineage>
</organism>
<protein>
    <submittedName>
        <fullName evidence="2">Uncharacterized protein</fullName>
    </submittedName>
</protein>
<evidence type="ECO:0000313" key="2">
    <source>
        <dbReference type="EMBL" id="GFG40559.1"/>
    </source>
</evidence>
<name>A0A6L2Q6R9_COPFO</name>
<feature type="compositionally biased region" description="Low complexity" evidence="1">
    <location>
        <begin position="151"/>
        <end position="168"/>
    </location>
</feature>
<dbReference type="OrthoDB" id="300641at2759"/>
<comment type="caution">
    <text evidence="2">The sequence shown here is derived from an EMBL/GenBank/DDBJ whole genome shotgun (WGS) entry which is preliminary data.</text>
</comment>
<dbReference type="AlphaFoldDB" id="A0A6L2Q6R9"/>
<accession>A0A6L2Q6R9</accession>
<dbReference type="EMBL" id="BLKM01002298">
    <property type="protein sequence ID" value="GFG40559.1"/>
    <property type="molecule type" value="Genomic_DNA"/>
</dbReference>
<dbReference type="InParanoid" id="A0A6L2Q6R9"/>
<dbReference type="Proteomes" id="UP000502823">
    <property type="component" value="Unassembled WGS sequence"/>
</dbReference>
<evidence type="ECO:0000256" key="1">
    <source>
        <dbReference type="SAM" id="MobiDB-lite"/>
    </source>
</evidence>
<gene>
    <name evidence="2" type="ORF">Cfor_04481</name>
</gene>
<sequence length="846" mass="93841">MKEVRKYPPVIVVWSEFDEVQSTYEFGVADGAKNEADVPETPAEDKLSFKIPNIGPQEMKFNDENKPILKLVMDPRGQVQDLNSLRRQGYNIETGCLSPEVAFDLVRDLNAPKGKGAELFAKRRKKSEKWVVDETTVKSASSSAITTTEMISTSSTLTQQQQQQHQQQGSKLPPIPTYLDESTKRVEVMQKLNEIQERFTQPRIRIVKSPWEAALETGSVDAAFQELPPVLTPRGYVAAPTHDTFESLYNMPQPQQQANTWTSAPVTKNAFDYAPPPTVPARTQTHTYQQRISESEKEFLYKPKAPQGWNTAQQQQPYGFKESNLSTSATQPAKSSATSISATTTTTAATSATAPTPTFRPSTPFSVYIPGTPTAGSRPQTPVLTAATAPAEVSAPSVNTVPPCNIDISRMTSTQHKQAATEHLEKNLLPETKGKISISQERVERSQQETFTQIQTSSEKIISFPESSLQKEQVTGRPKFKTGEQNVDHITAPAHIFTPTEQSGAFTFRGEDIPQVEDASSKTSQFSSTSVQYSNVYRQTEVTSQESGTVYETKPIKSLIQTFEQNSRPPMKYKQIQKDGTNMVRNTPTQHTRKLLPLQAPVVNGNVYYVASAHVETRQFAPQLAETTQKVTGQETSETQFQKFSSFSSSEQQQSLNIRNAQSSSTQTFQSKSLQSSTVNQQQLLTQITGKTADLFCSTPVAAPAITNYVSQRQPPPAPAAGSATTLTPSKNFYTNLNNYNTAARGWGEGFDYYRPITFNPTKVSYTTCVKRDVKQIKKFSENTKQNILDYLCFSIICASSPNISPDNQYSTVNKKTTVSTHTDRHDGIKENVKMLQLQKGCNPIV</sequence>
<feature type="compositionally biased region" description="Low complexity" evidence="1">
    <location>
        <begin position="332"/>
        <end position="364"/>
    </location>
</feature>
<feature type="region of interest" description="Disordered" evidence="1">
    <location>
        <begin position="151"/>
        <end position="175"/>
    </location>
</feature>
<feature type="region of interest" description="Disordered" evidence="1">
    <location>
        <begin position="323"/>
        <end position="364"/>
    </location>
</feature>
<reference evidence="3" key="1">
    <citation type="submission" date="2020-01" db="EMBL/GenBank/DDBJ databases">
        <title>Draft genome sequence of the Termite Coptotermes fromosanus.</title>
        <authorList>
            <person name="Itakura S."/>
            <person name="Yosikawa Y."/>
            <person name="Umezawa K."/>
        </authorList>
    </citation>
    <scope>NUCLEOTIDE SEQUENCE [LARGE SCALE GENOMIC DNA]</scope>
</reference>
<proteinExistence type="predicted"/>
<keyword evidence="3" id="KW-1185">Reference proteome</keyword>
<evidence type="ECO:0000313" key="3">
    <source>
        <dbReference type="Proteomes" id="UP000502823"/>
    </source>
</evidence>